<name>A0A6S6SWH7_9GAMM</name>
<dbReference type="Gene3D" id="3.30.565.40">
    <property type="entry name" value="Fervidobacterium nodosum Rt17-B1 like"/>
    <property type="match status" value="1"/>
</dbReference>
<organism evidence="4">
    <name type="scientific">uncultured Thiotrichaceae bacterium</name>
    <dbReference type="NCBI Taxonomy" id="298394"/>
    <lineage>
        <taxon>Bacteria</taxon>
        <taxon>Pseudomonadati</taxon>
        <taxon>Pseudomonadota</taxon>
        <taxon>Gammaproteobacteria</taxon>
        <taxon>Thiotrichales</taxon>
        <taxon>Thiotrichaceae</taxon>
        <taxon>environmental samples</taxon>
    </lineage>
</organism>
<evidence type="ECO:0000313" key="4">
    <source>
        <dbReference type="EMBL" id="CAA6810454.1"/>
    </source>
</evidence>
<evidence type="ECO:0000259" key="2">
    <source>
        <dbReference type="Pfam" id="PF11738"/>
    </source>
</evidence>
<dbReference type="EMBL" id="CACVAV010000166">
    <property type="protein sequence ID" value="CAA6810454.1"/>
    <property type="molecule type" value="Genomic_DNA"/>
</dbReference>
<keyword evidence="1" id="KW-0732">Signal</keyword>
<evidence type="ECO:0000256" key="1">
    <source>
        <dbReference type="SAM" id="SignalP"/>
    </source>
</evidence>
<dbReference type="InterPro" id="IPR025303">
    <property type="entry name" value="PdaC"/>
</dbReference>
<dbReference type="AlphaFoldDB" id="A0A6S6SWH7"/>
<evidence type="ECO:0008006" key="5">
    <source>
        <dbReference type="Google" id="ProtNLM"/>
    </source>
</evidence>
<reference evidence="4" key="1">
    <citation type="submission" date="2020-01" db="EMBL/GenBank/DDBJ databases">
        <authorList>
            <person name="Meier V. D."/>
            <person name="Meier V D."/>
        </authorList>
    </citation>
    <scope>NUCLEOTIDE SEQUENCE</scope>
    <source>
        <strain evidence="4">HLG_WM_MAG_08</strain>
    </source>
</reference>
<protein>
    <recommendedName>
        <fullName evidence="5">DUF3298 domain-containing protein</fullName>
    </recommendedName>
</protein>
<gene>
    <name evidence="4" type="ORF">HELGO_WM36826</name>
</gene>
<dbReference type="InterPro" id="IPR037126">
    <property type="entry name" value="PdaC/RsiV-like_sf"/>
</dbReference>
<accession>A0A6S6SWH7</accession>
<proteinExistence type="predicted"/>
<feature type="domain" description="Deacetylase PdaC" evidence="3">
    <location>
        <begin position="69"/>
        <end position="170"/>
    </location>
</feature>
<feature type="signal peptide" evidence="1">
    <location>
        <begin position="1"/>
        <end position="26"/>
    </location>
</feature>
<dbReference type="Pfam" id="PF13739">
    <property type="entry name" value="PdaC"/>
    <property type="match status" value="1"/>
</dbReference>
<dbReference type="Pfam" id="PF11738">
    <property type="entry name" value="DUF3298"/>
    <property type="match status" value="1"/>
</dbReference>
<sequence>MRTRIFPLLCTMLLFTACDGSGISIADNVSAEDHSTRLNFELVDFEQRGGTQCPEEIPPSTENTALAEDELCAIVKFNYPKISSDAKPELAEKLNGFILRQMIDNPTEGMDAETSTPEQFAEGFIEEYKQTPNPFNGWEMERSLRIVFTTKNMLTLLFEEYGYTGGAHPFSGYRYSVLSLEDGRQILLDDLFSPGYEAALNVAAEKIFRETRKLKEEETLEEQGFAFPNDVFSVNDNFGVLKEGLDFIFNSYEIAPYALGPTQFTVPYEDIQEFVSPTGELGQSAN</sequence>
<dbReference type="InterPro" id="IPR021729">
    <property type="entry name" value="DUF3298"/>
</dbReference>
<dbReference type="PROSITE" id="PS51257">
    <property type="entry name" value="PROKAR_LIPOPROTEIN"/>
    <property type="match status" value="1"/>
</dbReference>
<feature type="chain" id="PRO_5027819330" description="DUF3298 domain-containing protein" evidence="1">
    <location>
        <begin position="27"/>
        <end position="286"/>
    </location>
</feature>
<evidence type="ECO:0000259" key="3">
    <source>
        <dbReference type="Pfam" id="PF13739"/>
    </source>
</evidence>
<dbReference type="Gene3D" id="3.90.640.20">
    <property type="entry name" value="Heat-shock cognate protein, ATPase"/>
    <property type="match status" value="1"/>
</dbReference>
<feature type="domain" description="DUF3298" evidence="2">
    <location>
        <begin position="189"/>
        <end position="269"/>
    </location>
</feature>